<organism evidence="3">
    <name type="scientific">Acididesulfobacillus acetoxydans</name>
    <dbReference type="NCBI Taxonomy" id="1561005"/>
    <lineage>
        <taxon>Bacteria</taxon>
        <taxon>Bacillati</taxon>
        <taxon>Bacillota</taxon>
        <taxon>Clostridia</taxon>
        <taxon>Eubacteriales</taxon>
        <taxon>Peptococcaceae</taxon>
        <taxon>Acididesulfobacillus</taxon>
    </lineage>
</organism>
<dbReference type="AlphaFoldDB" id="A0A8S0W6Q9"/>
<dbReference type="InterPro" id="IPR051922">
    <property type="entry name" value="Bact_Sporulation_Assoc"/>
</dbReference>
<proteinExistence type="predicted"/>
<accession>A0A8S0W6Q9</accession>
<sequence length="908" mass="92336">MSDKNRIFHVILALVLILGSIFNAIPAAAKVGSSGDVIYDGNGSTGGSVPIDSNTYALGATATVLGNTGNLTQTGYTFAGWNTAANGSGTSYAAGAPLTMGAANVTLYAQWTVAYTVSVSANPPAGGTVSGGGTYPLGATVTVTASVYSGYNFINWTENAAQISTSAAFTFPMGEVDRTLVANFAAIPTYNVTYDGNGSTGGSVPIDSNSYAQGATAIVLGNIGNLSLTKNGYTFTGWNTAADGSGTSYAAGATLTMGVANVTLYAQWTANPPVTYTVSVSANPQAGGMVSGGGTYAEGASVTVTATPNSGYTFINWTEGGIQASTSATYTFPMGTADRTLVAGFAASPPPPSGGGGGGYAPSPISATVTGSVIDSTTGAKISNIPATVTADSHGSDTISMNAAKALLVKQSGGNPSPLSDLSQVAIAGAAGTPVIVSADGTIQVAGLAKGTDNKFDITYDLGNSQKITLGTMEVKIDSSGNATLTTTLIDPYGLVTDEATGKPVAGANITLYYADTERNRAAGKTPDTVAALPIITGFKPDNNQNPQVSDTAGAYSFLAFPNSDYYIVATKVGYEQYTSPTISVEQEIVHWDFKMSPTISGVTRLAGQSRVDTALAIAQAEYTGKIANVILATAGNYPDALTGSVLAYQLQAPILLVGSSDADQEKVLAYMKDNMNPSGTVYILGGTGVVSSAMEAKVTADGFPKITRLGGADRYETSVKIAGQLGVGSGTPIVLVNGENYPDALSISSIAAQMQLPILLVQKDGISDSVSQEIASIKPSKVYIIGGEGAISATVESQVAQLTGLDQGNIMRIGGADRYATSLAVAQYFNLSGQNVCVATGDNFPDALAGSVYAANHNAPIILADDSLSDQVMNYLKGKNLTGATIFGGEAVVSKDIEQQLQQLIGQ</sequence>
<keyword evidence="3" id="KW-0121">Carboxypeptidase</keyword>
<dbReference type="InterPro" id="IPR008969">
    <property type="entry name" value="CarboxyPept-like_regulatory"/>
</dbReference>
<dbReference type="InterPro" id="IPR044060">
    <property type="entry name" value="Bacterial_rp_domain"/>
</dbReference>
<dbReference type="SUPFAM" id="SSF49464">
    <property type="entry name" value="Carboxypeptidase regulatory domain-like"/>
    <property type="match status" value="1"/>
</dbReference>
<dbReference type="PANTHER" id="PTHR30032">
    <property type="entry name" value="N-ACETYLMURAMOYL-L-ALANINE AMIDASE-RELATED"/>
    <property type="match status" value="1"/>
</dbReference>
<reference evidence="3" key="2">
    <citation type="submission" date="2020-01" db="EMBL/GenBank/DDBJ databases">
        <authorList>
            <person name="Hornung B."/>
        </authorList>
    </citation>
    <scope>NUCLEOTIDE SEQUENCE</scope>
    <source>
        <strain evidence="3">PacBioINE</strain>
    </source>
</reference>
<feature type="domain" description="Bacterial repeat" evidence="2">
    <location>
        <begin position="279"/>
        <end position="348"/>
    </location>
</feature>
<gene>
    <name evidence="3" type="ORF">DEACI_0729</name>
    <name evidence="4" type="ORF">DEACI_2320</name>
</gene>
<dbReference type="EMBL" id="CDGJ01000066">
    <property type="protein sequence ID" value="CEJ07854.1"/>
    <property type="molecule type" value="Genomic_DNA"/>
</dbReference>
<comment type="subcellular location">
    <subcellularLocation>
        <location evidence="1">Cell envelope</location>
    </subcellularLocation>
</comment>
<dbReference type="NCBIfam" id="TIGR02543">
    <property type="entry name" value="List_Bact_rpt"/>
    <property type="match status" value="2"/>
</dbReference>
<dbReference type="Gene3D" id="2.60.40.4270">
    <property type="entry name" value="Listeria-Bacteroides repeat domain"/>
    <property type="match status" value="2"/>
</dbReference>
<dbReference type="Gene3D" id="2.60.40.1120">
    <property type="entry name" value="Carboxypeptidase-like, regulatory domain"/>
    <property type="match status" value="1"/>
</dbReference>
<keyword evidence="3" id="KW-0378">Hydrolase</keyword>
<evidence type="ECO:0000313" key="5">
    <source>
        <dbReference type="Proteomes" id="UP001071230"/>
    </source>
</evidence>
<keyword evidence="5" id="KW-1185">Reference proteome</keyword>
<dbReference type="Proteomes" id="UP000836597">
    <property type="component" value="Chromosome"/>
</dbReference>
<dbReference type="InterPro" id="IPR042229">
    <property type="entry name" value="Listeria/Bacterioides_rpt_sf"/>
</dbReference>
<dbReference type="RefSeq" id="WP_240983803.1">
    <property type="nucleotide sequence ID" value="NZ_LR746496.1"/>
</dbReference>
<dbReference type="GO" id="GO:0030313">
    <property type="term" value="C:cell envelope"/>
    <property type="evidence" value="ECO:0007669"/>
    <property type="project" value="UniProtKB-SubCell"/>
</dbReference>
<keyword evidence="3" id="KW-0645">Protease</keyword>
<reference evidence="4" key="1">
    <citation type="submission" date="2014-11" db="EMBL/GenBank/DDBJ databases">
        <authorList>
            <person name="Hornung B.V."/>
        </authorList>
    </citation>
    <scope>NUCLEOTIDE SEQUENCE</scope>
    <source>
        <strain evidence="4">INE</strain>
    </source>
</reference>
<dbReference type="PANTHER" id="PTHR30032:SF8">
    <property type="entry name" value="GERMINATION-SPECIFIC N-ACETYLMURAMOYL-L-ALANINE AMIDASE"/>
    <property type="match status" value="1"/>
</dbReference>
<dbReference type="Pfam" id="PF18998">
    <property type="entry name" value="Flg_new_2"/>
    <property type="match status" value="2"/>
</dbReference>
<dbReference type="Proteomes" id="UP001071230">
    <property type="component" value="Unassembled WGS sequence"/>
</dbReference>
<dbReference type="Gene3D" id="3.40.50.12090">
    <property type="match status" value="2"/>
</dbReference>
<name>A0A8S0W6Q9_9FIRM</name>
<feature type="domain" description="Bacterial repeat" evidence="2">
    <location>
        <begin position="118"/>
        <end position="187"/>
    </location>
</feature>
<dbReference type="GO" id="GO:0004180">
    <property type="term" value="F:carboxypeptidase activity"/>
    <property type="evidence" value="ECO:0007669"/>
    <property type="project" value="UniProtKB-KW"/>
</dbReference>
<dbReference type="Pfam" id="PF04122">
    <property type="entry name" value="CW_binding_2"/>
    <property type="match status" value="3"/>
</dbReference>
<dbReference type="Pfam" id="PF09479">
    <property type="entry name" value="Flg_new"/>
    <property type="match status" value="2"/>
</dbReference>
<evidence type="ECO:0000313" key="4">
    <source>
        <dbReference type="EMBL" id="CEJ07854.1"/>
    </source>
</evidence>
<dbReference type="InterPro" id="IPR007253">
    <property type="entry name" value="Cell_wall-bd_2"/>
</dbReference>
<evidence type="ECO:0000313" key="3">
    <source>
        <dbReference type="EMBL" id="CAA7600079.1"/>
    </source>
</evidence>
<evidence type="ECO:0000259" key="2">
    <source>
        <dbReference type="Pfam" id="PF18998"/>
    </source>
</evidence>
<dbReference type="KEGG" id="aacx:DEACI_0729"/>
<protein>
    <submittedName>
        <fullName evidence="3">Carboxypeptidase regulatory-like domain protein</fullName>
    </submittedName>
    <submittedName>
        <fullName evidence="4">Gluconolactonase</fullName>
    </submittedName>
</protein>
<evidence type="ECO:0000256" key="1">
    <source>
        <dbReference type="ARBA" id="ARBA00004196"/>
    </source>
</evidence>
<dbReference type="InterPro" id="IPR013378">
    <property type="entry name" value="InlB-like_B-rpt"/>
</dbReference>
<dbReference type="EMBL" id="LR746496">
    <property type="protein sequence ID" value="CAA7600079.1"/>
    <property type="molecule type" value="Genomic_DNA"/>
</dbReference>